<evidence type="ECO:0000256" key="4">
    <source>
        <dbReference type="SAM" id="MobiDB-lite"/>
    </source>
</evidence>
<dbReference type="WBParaSite" id="TREG1_59400.1">
    <property type="protein sequence ID" value="TREG1_59400.1"/>
    <property type="gene ID" value="TREG1_59400"/>
</dbReference>
<feature type="region of interest" description="Disordered" evidence="4">
    <location>
        <begin position="1018"/>
        <end position="1040"/>
    </location>
</feature>
<dbReference type="FunFam" id="1.10.10.10:FF:000200">
    <property type="entry name" value="GA-binding protein alpha chain, putative"/>
    <property type="match status" value="1"/>
</dbReference>
<comment type="subcellular location">
    <subcellularLocation>
        <location evidence="3">Nucleus</location>
    </subcellularLocation>
</comment>
<feature type="region of interest" description="Disordered" evidence="4">
    <location>
        <begin position="367"/>
        <end position="405"/>
    </location>
</feature>
<dbReference type="InterPro" id="IPR000418">
    <property type="entry name" value="Ets_dom"/>
</dbReference>
<dbReference type="SMART" id="SM00251">
    <property type="entry name" value="SAM_PNT"/>
    <property type="match status" value="1"/>
</dbReference>
<feature type="compositionally biased region" description="Polar residues" evidence="4">
    <location>
        <begin position="179"/>
        <end position="191"/>
    </location>
</feature>
<dbReference type="InterPro" id="IPR036388">
    <property type="entry name" value="WH-like_DNA-bd_sf"/>
</dbReference>
<dbReference type="InterPro" id="IPR003118">
    <property type="entry name" value="Pointed_dom"/>
</dbReference>
<feature type="domain" description="ETS" evidence="5">
    <location>
        <begin position="532"/>
        <end position="612"/>
    </location>
</feature>
<dbReference type="PROSITE" id="PS51433">
    <property type="entry name" value="PNT"/>
    <property type="match status" value="1"/>
</dbReference>
<dbReference type="PROSITE" id="PS00345">
    <property type="entry name" value="ETS_DOMAIN_1"/>
    <property type="match status" value="1"/>
</dbReference>
<dbReference type="PRINTS" id="PR00454">
    <property type="entry name" value="ETSDOMAIN"/>
</dbReference>
<dbReference type="Pfam" id="PF02198">
    <property type="entry name" value="SAM_PNT"/>
    <property type="match status" value="1"/>
</dbReference>
<dbReference type="PROSITE" id="PS50061">
    <property type="entry name" value="ETS_DOMAIN_3"/>
    <property type="match status" value="1"/>
</dbReference>
<dbReference type="Gene3D" id="1.10.150.50">
    <property type="entry name" value="Transcription Factor, Ets-1"/>
    <property type="match status" value="1"/>
</dbReference>
<dbReference type="GO" id="GO:0043565">
    <property type="term" value="F:sequence-specific DNA binding"/>
    <property type="evidence" value="ECO:0007669"/>
    <property type="project" value="InterPro"/>
</dbReference>
<dbReference type="GO" id="GO:0030154">
    <property type="term" value="P:cell differentiation"/>
    <property type="evidence" value="ECO:0007669"/>
    <property type="project" value="TreeGrafter"/>
</dbReference>
<evidence type="ECO:0000256" key="1">
    <source>
        <dbReference type="ARBA" id="ARBA00005562"/>
    </source>
</evidence>
<evidence type="ECO:0000256" key="3">
    <source>
        <dbReference type="RuleBase" id="RU004019"/>
    </source>
</evidence>
<feature type="domain" description="PNT" evidence="6">
    <location>
        <begin position="275"/>
        <end position="360"/>
    </location>
</feature>
<dbReference type="SUPFAM" id="SSF47769">
    <property type="entry name" value="SAM/Pointed domain"/>
    <property type="match status" value="1"/>
</dbReference>
<dbReference type="GO" id="GO:0000981">
    <property type="term" value="F:DNA-binding transcription factor activity, RNA polymerase II-specific"/>
    <property type="evidence" value="ECO:0007669"/>
    <property type="project" value="TreeGrafter"/>
</dbReference>
<dbReference type="AlphaFoldDB" id="A0AA85JYN4"/>
<dbReference type="Pfam" id="PF11620">
    <property type="entry name" value="GABP-alpha"/>
    <property type="match status" value="1"/>
</dbReference>
<keyword evidence="3" id="KW-0539">Nucleus</keyword>
<sequence length="1062" mass="118381">MAKITNRKSPKNIHSSLEWDFQNSDPSCINDPYWSWSDDHRYQIANIAQDNQVKVVVSVEQTLYDVAELLERQLGISLSGCQFYLQDRIKLRGESPLVEHCVEISGLVQLLLEVKTANAGYPFRINVVDIQIPELVDPNASNPNMSIDKSKRPSISKGSGQQPSNTNTTKNEEVRSENDQLSNAQQPSSPKSECISPRTVAAALAAASDIAAGGSGLLESASALSENDRKSEEGVVPESYNMTESISSRCGYFGSEIEGGGTTGAYNLDNLSKWVPDNHYSRLMDMNDIPRDPIEWNSTQVIMWINWACKQFRIEGLKSEKLFNMPGSSMFILTADDWRRLVPNANVNFLTHLELLKRCRNVCVPYNPQPPQQTTNQSQKPYRQVSRARIRSSRNLTESNQSRNFNGTGMAYSGAITAYDRNNTNLRIVNSKPTFLSYNDSNTPGRRTVTSRSFLSSENCISQNPTNYETMNNRLFGIRSLSNGVSSVAAGGGQLIRGPFILTQNNGGNSTSQKIVKYQSFSEFDATTAGQVQLWQFLLELLTDWRYREAIHWISDDGEFKLSNPEEVASMWGHRKNKPAMNYEKLSRALRYYYDGDMISKVHGKRFVYKFICDLKTLLGFSAGELYVLVRNCAEKHSNGSKKHRLTSTEFYSGINHNRLSLYRGEDDGSVPVRVEQGHRLNFLEPSMQEDNLNSECWPDAATSSDPLSYNVPFSPNYRIRQSNKAGNGRHNRSSETIMSSYPSIREKCIQRKRSAADVQLQVDTATDVDQIVIDEGYIYQNACDNIEDPENDDSQACRSAWRLRRRWWSRNPLSGISPLTSPPPYSSPPFNERLSSSIIQQQDDSNDPNTQFNHSNFPIDEDWVAATALTEDMVNGSPLNSSCSTTSSSCHLINSPFRPSRTCSSVPQSSNSTSANVTVSGFDEGEILSAAASLLFSQTGQSETDSCLLGDHVTASKPKNRKMSSYPIGDYHCDVKLKVKKGEDDEGGGGEEEEEAEQIKAVNDLFVDDDVAVEFDRPLSGSSKSVSSNRRSSIRSYDGGSGPVLLSTYNQAINIDAFLAH</sequence>
<feature type="compositionally biased region" description="Polar residues" evidence="4">
    <location>
        <begin position="156"/>
        <end position="169"/>
    </location>
</feature>
<keyword evidence="7" id="KW-1185">Reference proteome</keyword>
<dbReference type="InterPro" id="IPR036390">
    <property type="entry name" value="WH_DNA-bd_sf"/>
</dbReference>
<dbReference type="WBParaSite" id="TREG1_59400.3">
    <property type="protein sequence ID" value="TREG1_59400.3"/>
    <property type="gene ID" value="TREG1_59400"/>
</dbReference>
<evidence type="ECO:0000313" key="7">
    <source>
        <dbReference type="Proteomes" id="UP000050795"/>
    </source>
</evidence>
<dbReference type="SUPFAM" id="SSF46785">
    <property type="entry name" value="Winged helix' DNA-binding domain"/>
    <property type="match status" value="1"/>
</dbReference>
<dbReference type="InterPro" id="IPR046328">
    <property type="entry name" value="ETS_fam"/>
</dbReference>
<keyword evidence="2 3" id="KW-0238">DNA-binding</keyword>
<accession>A0AA85JYN4</accession>
<dbReference type="Gene3D" id="1.10.10.10">
    <property type="entry name" value="Winged helix-like DNA-binding domain superfamily/Winged helix DNA-binding domain"/>
    <property type="match status" value="1"/>
</dbReference>
<evidence type="ECO:0000259" key="5">
    <source>
        <dbReference type="PROSITE" id="PS50061"/>
    </source>
</evidence>
<dbReference type="Proteomes" id="UP000050795">
    <property type="component" value="Unassembled WGS sequence"/>
</dbReference>
<dbReference type="SMART" id="SM00413">
    <property type="entry name" value="ETS"/>
    <property type="match status" value="1"/>
</dbReference>
<feature type="compositionally biased region" description="Low complexity" evidence="4">
    <location>
        <begin position="372"/>
        <end position="381"/>
    </location>
</feature>
<dbReference type="PANTHER" id="PTHR11849:SF195">
    <property type="entry name" value="GA-BINDING PROTEIN ALPHA CHAIN"/>
    <property type="match status" value="1"/>
</dbReference>
<feature type="compositionally biased region" description="Polar residues" evidence="4">
    <location>
        <begin position="393"/>
        <end position="405"/>
    </location>
</feature>
<comment type="similarity">
    <text evidence="1 3">Belongs to the ETS family.</text>
</comment>
<evidence type="ECO:0000259" key="6">
    <source>
        <dbReference type="PROSITE" id="PS51433"/>
    </source>
</evidence>
<proteinExistence type="inferred from homology"/>
<dbReference type="InterPro" id="IPR013761">
    <property type="entry name" value="SAM/pointed_sf"/>
</dbReference>
<name>A0AA85JYN4_TRIRE</name>
<dbReference type="Gene3D" id="3.10.20.90">
    <property type="entry name" value="Phosphatidylinositol 3-kinase Catalytic Subunit, Chain A, domain 1"/>
    <property type="match status" value="1"/>
</dbReference>
<feature type="region of interest" description="Disordered" evidence="4">
    <location>
        <begin position="138"/>
        <end position="195"/>
    </location>
</feature>
<dbReference type="GO" id="GO:0005634">
    <property type="term" value="C:nucleus"/>
    <property type="evidence" value="ECO:0007669"/>
    <property type="project" value="UniProtKB-SubCell"/>
</dbReference>
<dbReference type="PANTHER" id="PTHR11849">
    <property type="entry name" value="ETS"/>
    <property type="match status" value="1"/>
</dbReference>
<reference evidence="8 9" key="2">
    <citation type="submission" date="2023-11" db="UniProtKB">
        <authorList>
            <consortium name="WormBaseParasite"/>
        </authorList>
    </citation>
    <scope>IDENTIFICATION</scope>
</reference>
<feature type="region of interest" description="Disordered" evidence="4">
    <location>
        <begin position="814"/>
        <end position="833"/>
    </location>
</feature>
<feature type="compositionally biased region" description="Low complexity" evidence="4">
    <location>
        <begin position="1019"/>
        <end position="1037"/>
    </location>
</feature>
<evidence type="ECO:0000256" key="2">
    <source>
        <dbReference type="ARBA" id="ARBA00023125"/>
    </source>
</evidence>
<dbReference type="PROSITE" id="PS00346">
    <property type="entry name" value="ETS_DOMAIN_2"/>
    <property type="match status" value="1"/>
</dbReference>
<organism evidence="7 8">
    <name type="scientific">Trichobilharzia regenti</name>
    <name type="common">Nasal bird schistosome</name>
    <dbReference type="NCBI Taxonomy" id="157069"/>
    <lineage>
        <taxon>Eukaryota</taxon>
        <taxon>Metazoa</taxon>
        <taxon>Spiralia</taxon>
        <taxon>Lophotrochozoa</taxon>
        <taxon>Platyhelminthes</taxon>
        <taxon>Trematoda</taxon>
        <taxon>Digenea</taxon>
        <taxon>Strigeidida</taxon>
        <taxon>Schistosomatoidea</taxon>
        <taxon>Schistosomatidae</taxon>
        <taxon>Trichobilharzia</taxon>
    </lineage>
</organism>
<protein>
    <recommendedName>
        <fullName evidence="10">ETS domain-containing protein</fullName>
    </recommendedName>
</protein>
<evidence type="ECO:0000313" key="8">
    <source>
        <dbReference type="WBParaSite" id="TREG1_59400.1"/>
    </source>
</evidence>
<evidence type="ECO:0008006" key="10">
    <source>
        <dbReference type="Google" id="ProtNLM"/>
    </source>
</evidence>
<dbReference type="Pfam" id="PF00178">
    <property type="entry name" value="Ets"/>
    <property type="match status" value="1"/>
</dbReference>
<evidence type="ECO:0000313" key="9">
    <source>
        <dbReference type="WBParaSite" id="TREG1_59400.3"/>
    </source>
</evidence>
<reference evidence="7" key="1">
    <citation type="submission" date="2022-06" db="EMBL/GenBank/DDBJ databases">
        <authorList>
            <person name="Berger JAMES D."/>
            <person name="Berger JAMES D."/>
        </authorList>
    </citation>
    <scope>NUCLEOTIDE SEQUENCE [LARGE SCALE GENOMIC DNA]</scope>
</reference>
<dbReference type="InterPro" id="IPR024668">
    <property type="entry name" value="GABP_asu_N"/>
</dbReference>